<dbReference type="GO" id="GO:0016887">
    <property type="term" value="F:ATP hydrolysis activity"/>
    <property type="evidence" value="ECO:0007669"/>
    <property type="project" value="InterPro"/>
</dbReference>
<dbReference type="PANTHER" id="PTHR48042">
    <property type="entry name" value="ABC TRANSPORTER G FAMILY MEMBER 11"/>
    <property type="match status" value="1"/>
</dbReference>
<dbReference type="SUPFAM" id="SSF52540">
    <property type="entry name" value="P-loop containing nucleoside triphosphate hydrolases"/>
    <property type="match status" value="1"/>
</dbReference>
<feature type="domain" description="ABC transporter" evidence="10">
    <location>
        <begin position="23"/>
        <end position="269"/>
    </location>
</feature>
<feature type="transmembrane region" description="Helical" evidence="9">
    <location>
        <begin position="565"/>
        <end position="586"/>
    </location>
</feature>
<dbReference type="InterPro" id="IPR003593">
    <property type="entry name" value="AAA+_ATPase"/>
</dbReference>
<accession>A0AAN7G2T2</accession>
<dbReference type="EMBL" id="JAXUIC010000002">
    <property type="protein sequence ID" value="KAK4605112.1"/>
    <property type="molecule type" value="Genomic_DNA"/>
</dbReference>
<dbReference type="GO" id="GO:0016020">
    <property type="term" value="C:membrane"/>
    <property type="evidence" value="ECO:0007669"/>
    <property type="project" value="UniProtKB-SubCell"/>
</dbReference>
<dbReference type="InterPro" id="IPR013525">
    <property type="entry name" value="ABC2_TM"/>
</dbReference>
<evidence type="ECO:0000256" key="1">
    <source>
        <dbReference type="ARBA" id="ARBA00004141"/>
    </source>
</evidence>
<feature type="transmembrane region" description="Helical" evidence="9">
    <location>
        <begin position="412"/>
        <end position="436"/>
    </location>
</feature>
<keyword evidence="12" id="KW-1185">Reference proteome</keyword>
<protein>
    <recommendedName>
        <fullName evidence="10">ABC transporter domain-containing protein</fullName>
    </recommendedName>
</protein>
<keyword evidence="7 9" id="KW-1133">Transmembrane helix</keyword>
<evidence type="ECO:0000256" key="5">
    <source>
        <dbReference type="ARBA" id="ARBA00022741"/>
    </source>
</evidence>
<evidence type="ECO:0000256" key="2">
    <source>
        <dbReference type="ARBA" id="ARBA00005814"/>
    </source>
</evidence>
<comment type="subcellular location">
    <subcellularLocation>
        <location evidence="1">Membrane</location>
        <topology evidence="1">Multi-pass membrane protein</topology>
    </subcellularLocation>
</comment>
<evidence type="ECO:0000256" key="8">
    <source>
        <dbReference type="ARBA" id="ARBA00023136"/>
    </source>
</evidence>
<evidence type="ECO:0000256" key="4">
    <source>
        <dbReference type="ARBA" id="ARBA00022692"/>
    </source>
</evidence>
<dbReference type="Pfam" id="PF01061">
    <property type="entry name" value="ABC2_membrane"/>
    <property type="match status" value="1"/>
</dbReference>
<dbReference type="InterPro" id="IPR003439">
    <property type="entry name" value="ABC_transporter-like_ATP-bd"/>
</dbReference>
<dbReference type="GO" id="GO:0140359">
    <property type="term" value="F:ABC-type transporter activity"/>
    <property type="evidence" value="ECO:0007669"/>
    <property type="project" value="InterPro"/>
</dbReference>
<dbReference type="CDD" id="cd03213">
    <property type="entry name" value="ABCG_EPDR"/>
    <property type="match status" value="1"/>
</dbReference>
<evidence type="ECO:0000313" key="11">
    <source>
        <dbReference type="EMBL" id="KAK4605113.1"/>
    </source>
</evidence>
<keyword evidence="6" id="KW-0067">ATP-binding</keyword>
<comment type="caution">
    <text evidence="11">The sequence shown here is derived from an EMBL/GenBank/DDBJ whole genome shotgun (WGS) entry which is preliminary data.</text>
</comment>
<evidence type="ECO:0000256" key="9">
    <source>
        <dbReference type="SAM" id="Phobius"/>
    </source>
</evidence>
<keyword evidence="5" id="KW-0547">Nucleotide-binding</keyword>
<dbReference type="PROSITE" id="PS00211">
    <property type="entry name" value="ABC_TRANSPORTER_1"/>
    <property type="match status" value="1"/>
</dbReference>
<keyword evidence="8 9" id="KW-0472">Membrane</keyword>
<feature type="transmembrane region" description="Helical" evidence="9">
    <location>
        <begin position="476"/>
        <end position="499"/>
    </location>
</feature>
<evidence type="ECO:0000259" key="10">
    <source>
        <dbReference type="PROSITE" id="PS50893"/>
    </source>
</evidence>
<evidence type="ECO:0000256" key="6">
    <source>
        <dbReference type="ARBA" id="ARBA00022840"/>
    </source>
</evidence>
<dbReference type="Gene3D" id="3.40.50.300">
    <property type="entry name" value="P-loop containing nucleotide triphosphate hydrolases"/>
    <property type="match status" value="1"/>
</dbReference>
<evidence type="ECO:0000313" key="12">
    <source>
        <dbReference type="Proteomes" id="UP001324115"/>
    </source>
</evidence>
<dbReference type="Pfam" id="PF00005">
    <property type="entry name" value="ABC_tran"/>
    <property type="match status" value="1"/>
</dbReference>
<organism evidence="11 12">
    <name type="scientific">Quercus rubra</name>
    <name type="common">Northern red oak</name>
    <name type="synonym">Quercus borealis</name>
    <dbReference type="NCBI Taxonomy" id="3512"/>
    <lineage>
        <taxon>Eukaryota</taxon>
        <taxon>Viridiplantae</taxon>
        <taxon>Streptophyta</taxon>
        <taxon>Embryophyta</taxon>
        <taxon>Tracheophyta</taxon>
        <taxon>Spermatophyta</taxon>
        <taxon>Magnoliopsida</taxon>
        <taxon>eudicotyledons</taxon>
        <taxon>Gunneridae</taxon>
        <taxon>Pentapetalae</taxon>
        <taxon>rosids</taxon>
        <taxon>fabids</taxon>
        <taxon>Fagales</taxon>
        <taxon>Fagaceae</taxon>
        <taxon>Quercus</taxon>
    </lineage>
</organism>
<dbReference type="PROSITE" id="PS50893">
    <property type="entry name" value="ABC_TRANSPORTER_2"/>
    <property type="match status" value="1"/>
</dbReference>
<dbReference type="InterPro" id="IPR017871">
    <property type="entry name" value="ABC_transporter-like_CS"/>
</dbReference>
<gene>
    <name evidence="11" type="ORF">RGQ29_013262</name>
</gene>
<reference evidence="11 12" key="1">
    <citation type="journal article" date="2023" name="G3 (Bethesda)">
        <title>A haplotype-resolved chromosome-scale genome for Quercus rubra L. provides insights into the genetics of adaptive traits for red oak species.</title>
        <authorList>
            <person name="Kapoor B."/>
            <person name="Jenkins J."/>
            <person name="Schmutz J."/>
            <person name="Zhebentyayeva T."/>
            <person name="Kuelheim C."/>
            <person name="Coggeshall M."/>
            <person name="Heim C."/>
            <person name="Lasky J.R."/>
            <person name="Leites L."/>
            <person name="Islam-Faridi N."/>
            <person name="Romero-Severson J."/>
            <person name="DeLeo V.L."/>
            <person name="Lucas S.M."/>
            <person name="Lazic D."/>
            <person name="Gailing O."/>
            <person name="Carlson J."/>
            <person name="Staton M."/>
        </authorList>
    </citation>
    <scope>NUCLEOTIDE SEQUENCE [LARGE SCALE GENOMIC DNA]</scope>
    <source>
        <strain evidence="11">Pseudo-F2</strain>
    </source>
</reference>
<dbReference type="InterPro" id="IPR027417">
    <property type="entry name" value="P-loop_NTPase"/>
</dbReference>
<evidence type="ECO:0000256" key="7">
    <source>
        <dbReference type="ARBA" id="ARBA00022989"/>
    </source>
</evidence>
<dbReference type="SMART" id="SM00382">
    <property type="entry name" value="AAA"/>
    <property type="match status" value="1"/>
</dbReference>
<feature type="transmembrane region" description="Helical" evidence="9">
    <location>
        <begin position="370"/>
        <end position="392"/>
    </location>
</feature>
<sequence length="620" mass="68914">MQSNNRDGNVVRTMVPKENGVFLTWEDLWVTVTNGKEGRKSILEGVTGYAQPGELLAIMGPSGCGKSTLLDALAGRSGSNTRQSGEILINGLKQKLGFGTSAYVTQDDTLMTTLTVREAMYYSAQLQLPDSMSKSKKKEIADITIKEMGLEDAMNTRIGGPGAKGLSSGQKRRVSICIEILTRPKLLFLDEPTSGLDSAASYYVMSRIASLHKRDGIRRTIIASIHQPSSEVFQIFHNLCLLSSGRTVYFGPASTATEDLEQGLDGGIPTEEAINSLTRSYKSSEIYQQVRRQVSEICKQDWGALEKKRNHAGFVIQCLVLTRRSFVNMYRDIGYYWLRLAIYVALAIGLATVFYDVGSSYAYASIQVRGSLIMFITAFLTFMTIGGFPSFVEDMKVFDRERLNGHYGTCAFIISNSFSAIPYLLLISLIPGAIAYYPSGLQRGAEHFLFFASILFACMMLVESLMMIVASIVPNLLMGIITGAGVQGLMMLGGGIFRYPNDLLKPFWKYPLYYISFHKYAYQGLFKNEFEKLTFSIDKAEGPTNISGKEILRNKLQMEMGYSKWVDLAILLGMVVLYRLFFLGFIKTMEKIKPIVTTFMSTPPKQTTQVMVNPSIAPLV</sequence>
<dbReference type="Proteomes" id="UP001324115">
    <property type="component" value="Unassembled WGS sequence"/>
</dbReference>
<comment type="similarity">
    <text evidence="2">Belongs to the ABC transporter superfamily. ABCG family. Eye pigment precursor importer (TC 3.A.1.204) subfamily.</text>
</comment>
<proteinExistence type="inferred from homology"/>
<evidence type="ECO:0000256" key="3">
    <source>
        <dbReference type="ARBA" id="ARBA00022448"/>
    </source>
</evidence>
<dbReference type="GO" id="GO:0005524">
    <property type="term" value="F:ATP binding"/>
    <property type="evidence" value="ECO:0007669"/>
    <property type="project" value="UniProtKB-KW"/>
</dbReference>
<keyword evidence="3" id="KW-0813">Transport</keyword>
<dbReference type="InterPro" id="IPR052215">
    <property type="entry name" value="Plant_ABCG"/>
</dbReference>
<dbReference type="EMBL" id="JAXUIC010000002">
    <property type="protein sequence ID" value="KAK4605113.1"/>
    <property type="molecule type" value="Genomic_DNA"/>
</dbReference>
<feature type="transmembrane region" description="Helical" evidence="9">
    <location>
        <begin position="336"/>
        <end position="358"/>
    </location>
</feature>
<dbReference type="AlphaFoldDB" id="A0AAN7G2T2"/>
<feature type="transmembrane region" description="Helical" evidence="9">
    <location>
        <begin position="448"/>
        <end position="470"/>
    </location>
</feature>
<keyword evidence="4 9" id="KW-0812">Transmembrane</keyword>
<name>A0AAN7G2T2_QUERU</name>
<dbReference type="PANTHER" id="PTHR48042:SF1">
    <property type="entry name" value="ABC TRANSPORTER G FAMILY MEMBER 11-LIKE"/>
    <property type="match status" value="1"/>
</dbReference>